<dbReference type="PANTHER" id="PTHR11280:SF5">
    <property type="entry name" value="GLUCOSAMINE-6-PHOSPHATE ISOMERASE"/>
    <property type="match status" value="1"/>
</dbReference>
<name>A0A1X6X1L1_9MICO</name>
<dbReference type="EMBL" id="FWFF01000003">
    <property type="protein sequence ID" value="SLM92378.1"/>
    <property type="molecule type" value="Genomic_DNA"/>
</dbReference>
<organism evidence="4 5">
    <name type="scientific">Brevibacterium yomogidense</name>
    <dbReference type="NCBI Taxonomy" id="946573"/>
    <lineage>
        <taxon>Bacteria</taxon>
        <taxon>Bacillati</taxon>
        <taxon>Actinomycetota</taxon>
        <taxon>Actinomycetes</taxon>
        <taxon>Micrococcales</taxon>
        <taxon>Brevibacteriaceae</taxon>
        <taxon>Brevibacterium</taxon>
    </lineage>
</organism>
<feature type="domain" description="Glucosamine/galactosamine-6-phosphate isomerase" evidence="3">
    <location>
        <begin position="13"/>
        <end position="225"/>
    </location>
</feature>
<accession>A0A1X6X1L1</accession>
<protein>
    <submittedName>
        <fullName evidence="4">Glucosamine-6-phosphate deaminase</fullName>
        <ecNumber evidence="4">3.5.99.6</ecNumber>
    </submittedName>
</protein>
<dbReference type="CDD" id="cd01399">
    <property type="entry name" value="GlcN6P_deaminase"/>
    <property type="match status" value="1"/>
</dbReference>
<evidence type="ECO:0000259" key="3">
    <source>
        <dbReference type="Pfam" id="PF01182"/>
    </source>
</evidence>
<evidence type="ECO:0000256" key="1">
    <source>
        <dbReference type="ARBA" id="ARBA00022801"/>
    </source>
</evidence>
<dbReference type="Pfam" id="PF01182">
    <property type="entry name" value="Glucosamine_iso"/>
    <property type="match status" value="1"/>
</dbReference>
<dbReference type="InterPro" id="IPR004547">
    <property type="entry name" value="Glucosamine6P_isomerase"/>
</dbReference>
<proteinExistence type="predicted"/>
<evidence type="ECO:0000313" key="4">
    <source>
        <dbReference type="EMBL" id="SLM92378.1"/>
    </source>
</evidence>
<dbReference type="GO" id="GO:0005737">
    <property type="term" value="C:cytoplasm"/>
    <property type="evidence" value="ECO:0007669"/>
    <property type="project" value="TreeGrafter"/>
</dbReference>
<dbReference type="PANTHER" id="PTHR11280">
    <property type="entry name" value="GLUCOSAMINE-6-PHOSPHATE ISOMERASE"/>
    <property type="match status" value="1"/>
</dbReference>
<dbReference type="EC" id="3.5.99.6" evidence="4"/>
<dbReference type="PROSITE" id="PS01161">
    <property type="entry name" value="GLC_GALNAC_ISOMERASE"/>
    <property type="match status" value="1"/>
</dbReference>
<reference evidence="5" key="1">
    <citation type="submission" date="2017-02" db="EMBL/GenBank/DDBJ databases">
        <authorList>
            <person name="Dridi B."/>
        </authorList>
    </citation>
    <scope>NUCLEOTIDE SEQUENCE [LARGE SCALE GENOMIC DNA]</scope>
    <source>
        <strain evidence="5">B Co 03.10</strain>
    </source>
</reference>
<dbReference type="GO" id="GO:0006046">
    <property type="term" value="P:N-acetylglucosamine catabolic process"/>
    <property type="evidence" value="ECO:0007669"/>
    <property type="project" value="TreeGrafter"/>
</dbReference>
<dbReference type="GO" id="GO:0042802">
    <property type="term" value="F:identical protein binding"/>
    <property type="evidence" value="ECO:0007669"/>
    <property type="project" value="TreeGrafter"/>
</dbReference>
<dbReference type="GO" id="GO:0006043">
    <property type="term" value="P:glucosamine catabolic process"/>
    <property type="evidence" value="ECO:0007669"/>
    <property type="project" value="TreeGrafter"/>
</dbReference>
<dbReference type="InterPro" id="IPR037171">
    <property type="entry name" value="NagB/RpiA_transferase-like"/>
</dbReference>
<dbReference type="GO" id="GO:0005975">
    <property type="term" value="P:carbohydrate metabolic process"/>
    <property type="evidence" value="ECO:0007669"/>
    <property type="project" value="InterPro"/>
</dbReference>
<keyword evidence="2" id="KW-0119">Carbohydrate metabolism</keyword>
<dbReference type="InterPro" id="IPR018321">
    <property type="entry name" value="Glucosamine6P_isomerase_CS"/>
</dbReference>
<dbReference type="InterPro" id="IPR006148">
    <property type="entry name" value="Glc/Gal-6P_isomerase"/>
</dbReference>
<keyword evidence="5" id="KW-1185">Reference proteome</keyword>
<dbReference type="RefSeq" id="WP_087004585.1">
    <property type="nucleotide sequence ID" value="NZ_FWFF01000003.1"/>
</dbReference>
<sequence>MRITTGEDTTFLIAQAADAIEKLVRDTPDAVLGIATGSSPEPLYAEITARVQNGLDLSRLRITCLDEYVGLAASHPQSYRHYIAEHVLEPWGIDADAAVLPTGDADDPDAAAADFEKRILALGGVDLQILGVGPNGHIAFNEPGSSFASRTRVVDLTPSTREANSRFFDSEADVPIRAISQGIGTILESRHALLLAFGEGKAPAIRAMVEGSCTEDIPASALQEHADVDVYLDDAAASLLGRG</sequence>
<evidence type="ECO:0000313" key="5">
    <source>
        <dbReference type="Proteomes" id="UP000196581"/>
    </source>
</evidence>
<dbReference type="Proteomes" id="UP000196581">
    <property type="component" value="Unassembled WGS sequence"/>
</dbReference>
<evidence type="ECO:0000256" key="2">
    <source>
        <dbReference type="ARBA" id="ARBA00023277"/>
    </source>
</evidence>
<dbReference type="SUPFAM" id="SSF100950">
    <property type="entry name" value="NagB/RpiA/CoA transferase-like"/>
    <property type="match status" value="1"/>
</dbReference>
<gene>
    <name evidence="4" type="ORF">FM105_03095</name>
</gene>
<dbReference type="GO" id="GO:0019262">
    <property type="term" value="P:N-acetylneuraminate catabolic process"/>
    <property type="evidence" value="ECO:0007669"/>
    <property type="project" value="TreeGrafter"/>
</dbReference>
<keyword evidence="1 4" id="KW-0378">Hydrolase</keyword>
<dbReference type="GO" id="GO:0004342">
    <property type="term" value="F:glucosamine-6-phosphate deaminase activity"/>
    <property type="evidence" value="ECO:0007669"/>
    <property type="project" value="UniProtKB-EC"/>
</dbReference>
<dbReference type="AlphaFoldDB" id="A0A1X6X1L1"/>
<dbReference type="Gene3D" id="3.40.50.1360">
    <property type="match status" value="1"/>
</dbReference>